<dbReference type="OrthoDB" id="5342093at2759"/>
<name>S3CMC0_GLAL2</name>
<feature type="transmembrane region" description="Helical" evidence="1">
    <location>
        <begin position="231"/>
        <end position="248"/>
    </location>
</feature>
<dbReference type="GeneID" id="19461319"/>
<dbReference type="InterPro" id="IPR046529">
    <property type="entry name" value="DUF6594"/>
</dbReference>
<reference evidence="3 4" key="1">
    <citation type="journal article" date="2013" name="BMC Genomics">
        <title>Genomics-driven discovery of the pneumocandin biosynthetic gene cluster in the fungus Glarea lozoyensis.</title>
        <authorList>
            <person name="Chen L."/>
            <person name="Yue Q."/>
            <person name="Zhang X."/>
            <person name="Xiang M."/>
            <person name="Wang C."/>
            <person name="Li S."/>
            <person name="Che Y."/>
            <person name="Ortiz-Lopez F.J."/>
            <person name="Bills G.F."/>
            <person name="Liu X."/>
            <person name="An Z."/>
        </authorList>
    </citation>
    <scope>NUCLEOTIDE SEQUENCE [LARGE SCALE GENOMIC DNA]</scope>
    <source>
        <strain evidence="4">ATCC 20868 / MF5171</strain>
    </source>
</reference>
<organism evidence="3 4">
    <name type="scientific">Glarea lozoyensis (strain ATCC 20868 / MF5171)</name>
    <dbReference type="NCBI Taxonomy" id="1116229"/>
    <lineage>
        <taxon>Eukaryota</taxon>
        <taxon>Fungi</taxon>
        <taxon>Dikarya</taxon>
        <taxon>Ascomycota</taxon>
        <taxon>Pezizomycotina</taxon>
        <taxon>Leotiomycetes</taxon>
        <taxon>Helotiales</taxon>
        <taxon>Helotiaceae</taxon>
        <taxon>Glarea</taxon>
    </lineage>
</organism>
<keyword evidence="1" id="KW-0472">Membrane</keyword>
<evidence type="ECO:0000259" key="2">
    <source>
        <dbReference type="Pfam" id="PF20237"/>
    </source>
</evidence>
<proteinExistence type="predicted"/>
<dbReference type="Proteomes" id="UP000016922">
    <property type="component" value="Unassembled WGS sequence"/>
</dbReference>
<dbReference type="OMA" id="MFFETAA"/>
<evidence type="ECO:0000313" key="4">
    <source>
        <dbReference type="Proteomes" id="UP000016922"/>
    </source>
</evidence>
<protein>
    <recommendedName>
        <fullName evidence="2">DUF6594 domain-containing protein</fullName>
    </recommendedName>
</protein>
<dbReference type="HOGENOM" id="CLU_051118_2_2_1"/>
<keyword evidence="1" id="KW-0812">Transmembrane</keyword>
<dbReference type="EMBL" id="KE145371">
    <property type="protein sequence ID" value="EPE26349.1"/>
    <property type="molecule type" value="Genomic_DNA"/>
</dbReference>
<accession>S3CMC0</accession>
<dbReference type="eggNOG" id="ENOG502SQ2Y">
    <property type="taxonomic scope" value="Eukaryota"/>
</dbReference>
<evidence type="ECO:0000256" key="1">
    <source>
        <dbReference type="SAM" id="Phobius"/>
    </source>
</evidence>
<keyword evidence="1" id="KW-1133">Transmembrane helix</keyword>
<evidence type="ECO:0000313" key="3">
    <source>
        <dbReference type="EMBL" id="EPE26349.1"/>
    </source>
</evidence>
<dbReference type="PANTHER" id="PTHR34502">
    <property type="entry name" value="DUF6594 DOMAIN-CONTAINING PROTEIN-RELATED"/>
    <property type="match status" value="1"/>
</dbReference>
<dbReference type="PANTHER" id="PTHR34502:SF5">
    <property type="entry name" value="DUF6594 DOMAIN-CONTAINING PROTEIN"/>
    <property type="match status" value="1"/>
</dbReference>
<dbReference type="KEGG" id="glz:GLAREA_02261"/>
<dbReference type="Pfam" id="PF20237">
    <property type="entry name" value="DUF6594"/>
    <property type="match status" value="1"/>
</dbReference>
<keyword evidence="4" id="KW-1185">Reference proteome</keyword>
<feature type="transmembrane region" description="Helical" evidence="1">
    <location>
        <begin position="203"/>
        <end position="225"/>
    </location>
</feature>
<feature type="domain" description="DUF6594" evidence="2">
    <location>
        <begin position="4"/>
        <end position="269"/>
    </location>
</feature>
<gene>
    <name evidence="3" type="ORF">GLAREA_02261</name>
</gene>
<sequence length="294" mass="33194">MAGYPKVAHLMATQEEFAILRRFRVLNMQKLLYLQAEISHLEAELNQLATRDETHADRQYHAKDWWSLSHGEGENDSEQWLKFLELSKKLDFYNDAVLKHAALARLEQPRKYDLDFLRSWFRRPGMGSFPLLGIDRESWDPKNEDDLIAIRPRAAPDIFSKWLTEGIVPFYHRIIGKRFKEQLPDTIGTGIYHYKESSLELRLGIMATVVASVLPICSVVVLYFIKSNNLRLGLLAVFSAIFSLALALMTNARRIEVFAATAAFAAVNVVFLSNDSACSPAPIAIGAGLNDAAP</sequence>
<dbReference type="RefSeq" id="XP_008087668.1">
    <property type="nucleotide sequence ID" value="XM_008089477.1"/>
</dbReference>
<dbReference type="AlphaFoldDB" id="S3CMC0"/>